<dbReference type="SMART" id="SM00530">
    <property type="entry name" value="HTH_XRE"/>
    <property type="match status" value="1"/>
</dbReference>
<dbReference type="PROSITE" id="PS50943">
    <property type="entry name" value="HTH_CROC1"/>
    <property type="match status" value="1"/>
</dbReference>
<accession>A0A6N7IMH8</accession>
<dbReference type="GO" id="GO:0003677">
    <property type="term" value="F:DNA binding"/>
    <property type="evidence" value="ECO:0007669"/>
    <property type="project" value="InterPro"/>
</dbReference>
<dbReference type="Pfam" id="PF13560">
    <property type="entry name" value="HTH_31"/>
    <property type="match status" value="1"/>
</dbReference>
<dbReference type="Gene3D" id="1.10.260.40">
    <property type="entry name" value="lambda repressor-like DNA-binding domains"/>
    <property type="match status" value="1"/>
</dbReference>
<dbReference type="EMBL" id="WHYR01000001">
    <property type="protein sequence ID" value="MQL50829.1"/>
    <property type="molecule type" value="Genomic_DNA"/>
</dbReference>
<dbReference type="SUPFAM" id="SSF47413">
    <property type="entry name" value="lambda repressor-like DNA-binding domains"/>
    <property type="match status" value="1"/>
</dbReference>
<evidence type="ECO:0000313" key="2">
    <source>
        <dbReference type="EMBL" id="MQL50829.1"/>
    </source>
</evidence>
<dbReference type="RefSeq" id="WP_152944728.1">
    <property type="nucleotide sequence ID" value="NZ_WHYR01000001.1"/>
</dbReference>
<dbReference type="InterPro" id="IPR001387">
    <property type="entry name" value="Cro/C1-type_HTH"/>
</dbReference>
<evidence type="ECO:0000259" key="1">
    <source>
        <dbReference type="PROSITE" id="PS50943"/>
    </source>
</evidence>
<dbReference type="Proteomes" id="UP000441717">
    <property type="component" value="Unassembled WGS sequence"/>
</dbReference>
<proteinExistence type="predicted"/>
<dbReference type="InterPro" id="IPR010982">
    <property type="entry name" value="Lambda_DNA-bd_dom_sf"/>
</dbReference>
<name>A0A6N7IMH8_9FIRM</name>
<sequence>MNRVREIRQQKNITQFELARRTGIHVANLHKIEHGIIKPFPGWRKRIAEALEVAENEIFPEEN</sequence>
<evidence type="ECO:0000313" key="3">
    <source>
        <dbReference type="Proteomes" id="UP000441717"/>
    </source>
</evidence>
<organism evidence="2 3">
    <name type="scientific">Desulfofundulus thermobenzoicus</name>
    <dbReference type="NCBI Taxonomy" id="29376"/>
    <lineage>
        <taxon>Bacteria</taxon>
        <taxon>Bacillati</taxon>
        <taxon>Bacillota</taxon>
        <taxon>Clostridia</taxon>
        <taxon>Eubacteriales</taxon>
        <taxon>Peptococcaceae</taxon>
        <taxon>Desulfofundulus</taxon>
    </lineage>
</organism>
<comment type="caution">
    <text evidence="2">The sequence shown here is derived from an EMBL/GenBank/DDBJ whole genome shotgun (WGS) entry which is preliminary data.</text>
</comment>
<gene>
    <name evidence="2" type="ORF">GFC01_00755</name>
</gene>
<dbReference type="OrthoDB" id="1799189at2"/>
<reference evidence="2 3" key="1">
    <citation type="submission" date="2019-10" db="EMBL/GenBank/DDBJ databases">
        <title>Comparative genomics of sulfur disproportionating microorganisms.</title>
        <authorList>
            <person name="Ward L.M."/>
            <person name="Bertran E."/>
            <person name="Johnston D."/>
        </authorList>
    </citation>
    <scope>NUCLEOTIDE SEQUENCE [LARGE SCALE GENOMIC DNA]</scope>
    <source>
        <strain evidence="2 3">DSM 14055</strain>
    </source>
</reference>
<keyword evidence="3" id="KW-1185">Reference proteome</keyword>
<dbReference type="AlphaFoldDB" id="A0A6N7IMH8"/>
<feature type="domain" description="HTH cro/C1-type" evidence="1">
    <location>
        <begin position="4"/>
        <end position="58"/>
    </location>
</feature>
<protein>
    <submittedName>
        <fullName evidence="2">Helix-turn-helix domain-containing protein</fullName>
    </submittedName>
</protein>
<dbReference type="CDD" id="cd00093">
    <property type="entry name" value="HTH_XRE"/>
    <property type="match status" value="1"/>
</dbReference>